<dbReference type="STRING" id="630390.A0A180GVC3"/>
<reference evidence="1" key="1">
    <citation type="submission" date="2009-11" db="EMBL/GenBank/DDBJ databases">
        <authorList>
            <consortium name="The Broad Institute Genome Sequencing Platform"/>
            <person name="Ward D."/>
            <person name="Feldgarden M."/>
            <person name="Earl A."/>
            <person name="Young S.K."/>
            <person name="Zeng Q."/>
            <person name="Koehrsen M."/>
            <person name="Alvarado L."/>
            <person name="Berlin A."/>
            <person name="Bochicchio J."/>
            <person name="Borenstein D."/>
            <person name="Chapman S.B."/>
            <person name="Chen Z."/>
            <person name="Engels R."/>
            <person name="Freedman E."/>
            <person name="Gellesch M."/>
            <person name="Goldberg J."/>
            <person name="Griggs A."/>
            <person name="Gujja S."/>
            <person name="Heilman E."/>
            <person name="Heiman D."/>
            <person name="Hepburn T."/>
            <person name="Howarth C."/>
            <person name="Jen D."/>
            <person name="Larson L."/>
            <person name="Lewis B."/>
            <person name="Mehta T."/>
            <person name="Park D."/>
            <person name="Pearson M."/>
            <person name="Roberts A."/>
            <person name="Saif S."/>
            <person name="Shea T."/>
            <person name="Shenoy N."/>
            <person name="Sisk P."/>
            <person name="Stolte C."/>
            <person name="Sykes S."/>
            <person name="Thomson T."/>
            <person name="Walk T."/>
            <person name="White J."/>
            <person name="Yandava C."/>
            <person name="Izard J."/>
            <person name="Baranova O.V."/>
            <person name="Blanton J.M."/>
            <person name="Tanner A.C."/>
            <person name="Dewhirst F.E."/>
            <person name="Haas B."/>
            <person name="Nusbaum C."/>
            <person name="Birren B."/>
        </authorList>
    </citation>
    <scope>NUCLEOTIDE SEQUENCE [LARGE SCALE GENOMIC DNA]</scope>
    <source>
        <strain evidence="1">1-1 BBBD Race 1</strain>
    </source>
</reference>
<gene>
    <name evidence="1" type="ORF">PTTG_26428</name>
</gene>
<evidence type="ECO:0000313" key="1">
    <source>
        <dbReference type="EMBL" id="OAV96242.1"/>
    </source>
</evidence>
<dbReference type="EMBL" id="ADAS02000021">
    <property type="protein sequence ID" value="OAV96242.1"/>
    <property type="molecule type" value="Genomic_DNA"/>
</dbReference>
<dbReference type="Proteomes" id="UP000005240">
    <property type="component" value="Unassembled WGS sequence"/>
</dbReference>
<keyword evidence="3" id="KW-1185">Reference proteome</keyword>
<sequence length="193" mass="21651">MQASGLQFPPFELVARSTLKVPKKIFFKKFELGFDALRKYAIDLTEMARENLVDPNFVPPYQEQPSPLGEPGVGKTAIAKGDVKQRCTCILDCTTICSRPGYYSSRHKLQGPVSARELIGSLSAYTPLLTANAILFYHAVPPREHSTSLKLHILPAEQCHLKISLQELPEDKTKPLCHPKFCELSLARLKRVY</sequence>
<proteinExistence type="predicted"/>
<reference evidence="2 3" key="3">
    <citation type="journal article" date="2017" name="G3 (Bethesda)">
        <title>Comparative analysis highlights variable genome content of wheat rusts and divergence of the mating loci.</title>
        <authorList>
            <person name="Cuomo C.A."/>
            <person name="Bakkeren G."/>
            <person name="Khalil H.B."/>
            <person name="Panwar V."/>
            <person name="Joly D."/>
            <person name="Linning R."/>
            <person name="Sakthikumar S."/>
            <person name="Song X."/>
            <person name="Adiconis X."/>
            <person name="Fan L."/>
            <person name="Goldberg J.M."/>
            <person name="Levin J.Z."/>
            <person name="Young S."/>
            <person name="Zeng Q."/>
            <person name="Anikster Y."/>
            <person name="Bruce M."/>
            <person name="Wang M."/>
            <person name="Yin C."/>
            <person name="McCallum B."/>
            <person name="Szabo L.J."/>
            <person name="Hulbert S."/>
            <person name="Chen X."/>
            <person name="Fellers J.P."/>
        </authorList>
    </citation>
    <scope>NUCLEOTIDE SEQUENCE</scope>
    <source>
        <strain evidence="2">isolate 1-1 / race 1 (BBBD)</strain>
        <strain evidence="3">Isolate 1-1 / race 1 (BBBD)</strain>
    </source>
</reference>
<organism evidence="1">
    <name type="scientific">Puccinia triticina (isolate 1-1 / race 1 (BBBD))</name>
    <name type="common">Brown leaf rust fungus</name>
    <dbReference type="NCBI Taxonomy" id="630390"/>
    <lineage>
        <taxon>Eukaryota</taxon>
        <taxon>Fungi</taxon>
        <taxon>Dikarya</taxon>
        <taxon>Basidiomycota</taxon>
        <taxon>Pucciniomycotina</taxon>
        <taxon>Pucciniomycetes</taxon>
        <taxon>Pucciniales</taxon>
        <taxon>Pucciniaceae</taxon>
        <taxon>Puccinia</taxon>
    </lineage>
</organism>
<accession>A0A180GVC3</accession>
<reference evidence="1" key="2">
    <citation type="submission" date="2016-05" db="EMBL/GenBank/DDBJ databases">
        <title>Comparative analysis highlights variable genome content of wheat rusts and divergence of the mating loci.</title>
        <authorList>
            <person name="Cuomo C.A."/>
            <person name="Bakkeren G."/>
            <person name="Szabo L."/>
            <person name="Khalil H."/>
            <person name="Joly D."/>
            <person name="Goldberg J."/>
            <person name="Young S."/>
            <person name="Zeng Q."/>
            <person name="Fellers J."/>
        </authorList>
    </citation>
    <scope>NUCLEOTIDE SEQUENCE [LARGE SCALE GENOMIC DNA]</scope>
    <source>
        <strain evidence="1">1-1 BBBD Race 1</strain>
    </source>
</reference>
<evidence type="ECO:0000313" key="2">
    <source>
        <dbReference type="EnsemblFungi" id="PTTG_26428-t43_1-p1"/>
    </source>
</evidence>
<dbReference type="VEuPathDB" id="FungiDB:PTTG_26428"/>
<dbReference type="AlphaFoldDB" id="A0A180GVC3"/>
<evidence type="ECO:0000313" key="3">
    <source>
        <dbReference type="Proteomes" id="UP000005240"/>
    </source>
</evidence>
<dbReference type="EnsemblFungi" id="PTTG_26428-t43_1">
    <property type="protein sequence ID" value="PTTG_26428-t43_1-p1"/>
    <property type="gene ID" value="PTTG_26428"/>
</dbReference>
<reference evidence="2" key="4">
    <citation type="submission" date="2025-05" db="UniProtKB">
        <authorList>
            <consortium name="EnsemblFungi"/>
        </authorList>
    </citation>
    <scope>IDENTIFICATION</scope>
    <source>
        <strain evidence="2">isolate 1-1 / race 1 (BBBD)</strain>
    </source>
</reference>
<protein>
    <submittedName>
        <fullName evidence="1 2">Uncharacterized protein</fullName>
    </submittedName>
</protein>
<name>A0A180GVC3_PUCT1</name>